<protein>
    <submittedName>
        <fullName evidence="1">Uncharacterized protein</fullName>
    </submittedName>
</protein>
<reference evidence="1 2" key="1">
    <citation type="submission" date="2016-01" db="EMBL/GenBank/DDBJ databases">
        <title>Genome sequencing of Roseivirga seohaensis SW-152.</title>
        <authorList>
            <person name="Selvaratnam C."/>
            <person name="Thevarajoo S."/>
            <person name="Goh K.M."/>
            <person name="Ee R."/>
            <person name="Chan K.-G."/>
            <person name="Chong C.S."/>
        </authorList>
    </citation>
    <scope>NUCLEOTIDE SEQUENCE [LARGE SCALE GENOMIC DNA]</scope>
    <source>
        <strain evidence="1 2">SW-152</strain>
    </source>
</reference>
<evidence type="ECO:0000313" key="2">
    <source>
        <dbReference type="Proteomes" id="UP000075663"/>
    </source>
</evidence>
<evidence type="ECO:0000313" key="1">
    <source>
        <dbReference type="EMBL" id="KYG79686.1"/>
    </source>
</evidence>
<organism evidence="1 2">
    <name type="scientific">Roseivirga seohaensis</name>
    <dbReference type="NCBI Taxonomy" id="1914963"/>
    <lineage>
        <taxon>Bacteria</taxon>
        <taxon>Pseudomonadati</taxon>
        <taxon>Bacteroidota</taxon>
        <taxon>Cytophagia</taxon>
        <taxon>Cytophagales</taxon>
        <taxon>Roseivirgaceae</taxon>
        <taxon>Roseivirga</taxon>
    </lineage>
</organism>
<proteinExistence type="predicted"/>
<name>A0A150XLS5_9BACT</name>
<comment type="caution">
    <text evidence="1">The sequence shown here is derived from an EMBL/GenBank/DDBJ whole genome shotgun (WGS) entry which is preliminary data.</text>
</comment>
<accession>A0A150XLS5</accession>
<dbReference type="RefSeq" id="WP_062302673.1">
    <property type="nucleotide sequence ID" value="NZ_LRPB01000048.1"/>
</dbReference>
<dbReference type="EMBL" id="LRPB01000048">
    <property type="protein sequence ID" value="KYG79686.1"/>
    <property type="molecule type" value="Genomic_DNA"/>
</dbReference>
<dbReference type="Proteomes" id="UP000075663">
    <property type="component" value="Unassembled WGS sequence"/>
</dbReference>
<gene>
    <name evidence="1" type="ORF">AWW67_10185</name>
</gene>
<dbReference type="AlphaFoldDB" id="A0A150XLS5"/>
<dbReference type="STRING" id="1914963.AWW67_10185"/>
<sequence>MRTIILLFLLVVFQSKWLLGQSLTVEYLNQYIKMSQPGMKFGEKEKLYVVDGVLYDCIGIESKLIKYNRYDRFLSIEYLFSDSISITVFRPNLLIVLIHKASPLKLKDKKKELRKVIEMLSNTFEPPAFMVNDKQLSIKEAKQSISVLKPRNIDHISIDKHAPLSIYGADAKYGLIRIWTKN</sequence>